<reference evidence="1 2" key="2">
    <citation type="journal article" date="2022" name="Mol. Ecol. Resour.">
        <title>The genomes of chicory, endive, great burdock and yacon provide insights into Asteraceae paleo-polyploidization history and plant inulin production.</title>
        <authorList>
            <person name="Fan W."/>
            <person name="Wang S."/>
            <person name="Wang H."/>
            <person name="Wang A."/>
            <person name="Jiang F."/>
            <person name="Liu H."/>
            <person name="Zhao H."/>
            <person name="Xu D."/>
            <person name="Zhang Y."/>
        </authorList>
    </citation>
    <scope>NUCLEOTIDE SEQUENCE [LARGE SCALE GENOMIC DNA]</scope>
    <source>
        <strain evidence="2">cv. Punajuju</strain>
        <tissue evidence="1">Leaves</tissue>
    </source>
</reference>
<dbReference type="Proteomes" id="UP001055811">
    <property type="component" value="Linkage Group LG08"/>
</dbReference>
<comment type="caution">
    <text evidence="1">The sequence shown here is derived from an EMBL/GenBank/DDBJ whole genome shotgun (WGS) entry which is preliminary data.</text>
</comment>
<protein>
    <submittedName>
        <fullName evidence="1">Uncharacterized protein</fullName>
    </submittedName>
</protein>
<keyword evidence="2" id="KW-1185">Reference proteome</keyword>
<proteinExistence type="predicted"/>
<dbReference type="EMBL" id="CM042016">
    <property type="protein sequence ID" value="KAI3698958.1"/>
    <property type="molecule type" value="Genomic_DNA"/>
</dbReference>
<accession>A0ACB8ZP14</accession>
<organism evidence="1 2">
    <name type="scientific">Cichorium intybus</name>
    <name type="common">Chicory</name>
    <dbReference type="NCBI Taxonomy" id="13427"/>
    <lineage>
        <taxon>Eukaryota</taxon>
        <taxon>Viridiplantae</taxon>
        <taxon>Streptophyta</taxon>
        <taxon>Embryophyta</taxon>
        <taxon>Tracheophyta</taxon>
        <taxon>Spermatophyta</taxon>
        <taxon>Magnoliopsida</taxon>
        <taxon>eudicotyledons</taxon>
        <taxon>Gunneridae</taxon>
        <taxon>Pentapetalae</taxon>
        <taxon>asterids</taxon>
        <taxon>campanulids</taxon>
        <taxon>Asterales</taxon>
        <taxon>Asteraceae</taxon>
        <taxon>Cichorioideae</taxon>
        <taxon>Cichorieae</taxon>
        <taxon>Cichoriinae</taxon>
        <taxon>Cichorium</taxon>
    </lineage>
</organism>
<sequence length="241" mass="27216">MKDLSVLVIDQGTIIDRIDYNIQNVVVSVDEGLKQLQKAERNQKQGGMVMCATVLKVLSASPSAYSANPKSKLSSPPSFSRSSISLVSVQARNNARIVFSGSLDLFSNKHAIFYNSSSHRCKRYAKSGNQQFATEISKWVFHERGHLKAVNVRHHRVGETDEPAIYRINDELGLYLASFKVPDVYGVFQFKVEYQRLGYTSLSLAKQTEQMRRIVNELYSIHFSIKKASQLVKEIGRQVNL</sequence>
<gene>
    <name evidence="1" type="ORF">L2E82_42898</name>
</gene>
<evidence type="ECO:0000313" key="2">
    <source>
        <dbReference type="Proteomes" id="UP001055811"/>
    </source>
</evidence>
<reference evidence="2" key="1">
    <citation type="journal article" date="2022" name="Mol. Ecol. Resour.">
        <title>The genomes of chicory, endive, great burdock and yacon provide insights into Asteraceae palaeo-polyploidization history and plant inulin production.</title>
        <authorList>
            <person name="Fan W."/>
            <person name="Wang S."/>
            <person name="Wang H."/>
            <person name="Wang A."/>
            <person name="Jiang F."/>
            <person name="Liu H."/>
            <person name="Zhao H."/>
            <person name="Xu D."/>
            <person name="Zhang Y."/>
        </authorList>
    </citation>
    <scope>NUCLEOTIDE SEQUENCE [LARGE SCALE GENOMIC DNA]</scope>
    <source>
        <strain evidence="2">cv. Punajuju</strain>
    </source>
</reference>
<evidence type="ECO:0000313" key="1">
    <source>
        <dbReference type="EMBL" id="KAI3698958.1"/>
    </source>
</evidence>
<name>A0ACB8ZP14_CICIN</name>